<dbReference type="EMBL" id="ML977718">
    <property type="protein sequence ID" value="KAF1993232.1"/>
    <property type="molecule type" value="Genomic_DNA"/>
</dbReference>
<feature type="region of interest" description="Disordered" evidence="1">
    <location>
        <begin position="1"/>
        <end position="21"/>
    </location>
</feature>
<evidence type="ECO:0008006" key="4">
    <source>
        <dbReference type="Google" id="ProtNLM"/>
    </source>
</evidence>
<sequence>MPLQRRYSVTGQTPSPDNVPVMKSPKLQALDTSVQNTSCGLCEGGGTAIATLHRPSFTDQVSGGRPLTMRTARTSSKRSATQLPSPNTPSSHELPTKIARLGLDQDDMDVNASEDDDAEPVHDYCFAYPSDFEDDCVLSTGVTTPEDHALSSPPPTYCDDTGFSLQLCAHDHKYLLALQPESDLPTAAPGPEPILCDLEPEPLQPTTPPPPPSQSTTPITFETLPPEIRSQIYLELGDLVLSYPLIYCLSTFANRKQHPLAAVSRLIRDESLAIFYSYNTWIIKLEFRLMYESFQDWIIQLGDNACSLRLVTIAVRGRLFKPKTTHTAMGAGMGIGMGMAMIGGAMAGVPHQLVSRVEGYSPPDGDASFRIDLSEKYNGGRVTVDRNDGTMEAGEEARGKLEGLVRPLWEKRKAGTLNGQDWVNMVDAFLRVVGWW</sequence>
<dbReference type="AlphaFoldDB" id="A0A6A5VTV9"/>
<dbReference type="OrthoDB" id="62952at2759"/>
<organism evidence="2 3">
    <name type="scientific">Amniculicola lignicola CBS 123094</name>
    <dbReference type="NCBI Taxonomy" id="1392246"/>
    <lineage>
        <taxon>Eukaryota</taxon>
        <taxon>Fungi</taxon>
        <taxon>Dikarya</taxon>
        <taxon>Ascomycota</taxon>
        <taxon>Pezizomycotina</taxon>
        <taxon>Dothideomycetes</taxon>
        <taxon>Pleosporomycetidae</taxon>
        <taxon>Pleosporales</taxon>
        <taxon>Amniculicolaceae</taxon>
        <taxon>Amniculicola</taxon>
    </lineage>
</organism>
<feature type="compositionally biased region" description="Polar residues" evidence="1">
    <location>
        <begin position="7"/>
        <end position="16"/>
    </location>
</feature>
<proteinExistence type="predicted"/>
<feature type="compositionally biased region" description="Pro residues" evidence="1">
    <location>
        <begin position="202"/>
        <end position="213"/>
    </location>
</feature>
<feature type="region of interest" description="Disordered" evidence="1">
    <location>
        <begin position="57"/>
        <end position="94"/>
    </location>
</feature>
<keyword evidence="3" id="KW-1185">Reference proteome</keyword>
<feature type="compositionally biased region" description="Polar residues" evidence="1">
    <location>
        <begin position="71"/>
        <end position="93"/>
    </location>
</feature>
<gene>
    <name evidence="2" type="ORF">P154DRAFT_450740</name>
</gene>
<evidence type="ECO:0000313" key="3">
    <source>
        <dbReference type="Proteomes" id="UP000799779"/>
    </source>
</evidence>
<reference evidence="2" key="1">
    <citation type="journal article" date="2020" name="Stud. Mycol.">
        <title>101 Dothideomycetes genomes: a test case for predicting lifestyles and emergence of pathogens.</title>
        <authorList>
            <person name="Haridas S."/>
            <person name="Albert R."/>
            <person name="Binder M."/>
            <person name="Bloem J."/>
            <person name="Labutti K."/>
            <person name="Salamov A."/>
            <person name="Andreopoulos B."/>
            <person name="Baker S."/>
            <person name="Barry K."/>
            <person name="Bills G."/>
            <person name="Bluhm B."/>
            <person name="Cannon C."/>
            <person name="Castanera R."/>
            <person name="Culley D."/>
            <person name="Daum C."/>
            <person name="Ezra D."/>
            <person name="Gonzalez J."/>
            <person name="Henrissat B."/>
            <person name="Kuo A."/>
            <person name="Liang C."/>
            <person name="Lipzen A."/>
            <person name="Lutzoni F."/>
            <person name="Magnuson J."/>
            <person name="Mondo S."/>
            <person name="Nolan M."/>
            <person name="Ohm R."/>
            <person name="Pangilinan J."/>
            <person name="Park H.-J."/>
            <person name="Ramirez L."/>
            <person name="Alfaro M."/>
            <person name="Sun H."/>
            <person name="Tritt A."/>
            <person name="Yoshinaga Y."/>
            <person name="Zwiers L.-H."/>
            <person name="Turgeon B."/>
            <person name="Goodwin S."/>
            <person name="Spatafora J."/>
            <person name="Crous P."/>
            <person name="Grigoriev I."/>
        </authorList>
    </citation>
    <scope>NUCLEOTIDE SEQUENCE</scope>
    <source>
        <strain evidence="2">CBS 123094</strain>
    </source>
</reference>
<evidence type="ECO:0000313" key="2">
    <source>
        <dbReference type="EMBL" id="KAF1993232.1"/>
    </source>
</evidence>
<accession>A0A6A5VTV9</accession>
<evidence type="ECO:0000256" key="1">
    <source>
        <dbReference type="SAM" id="MobiDB-lite"/>
    </source>
</evidence>
<name>A0A6A5VTV9_9PLEO</name>
<dbReference type="Proteomes" id="UP000799779">
    <property type="component" value="Unassembled WGS sequence"/>
</dbReference>
<feature type="region of interest" description="Disordered" evidence="1">
    <location>
        <begin position="186"/>
        <end position="218"/>
    </location>
</feature>
<protein>
    <recommendedName>
        <fullName evidence="4">F-box domain-containing protein</fullName>
    </recommendedName>
</protein>